<evidence type="ECO:0000256" key="7">
    <source>
        <dbReference type="ARBA" id="ARBA00023136"/>
    </source>
</evidence>
<feature type="transmembrane region" description="Helical" evidence="8">
    <location>
        <begin position="385"/>
        <end position="410"/>
    </location>
</feature>
<keyword evidence="4" id="KW-0997">Cell inner membrane</keyword>
<dbReference type="Gene3D" id="3.30.70.1320">
    <property type="entry name" value="Multidrug efflux transporter AcrB pore domain like"/>
    <property type="match status" value="1"/>
</dbReference>
<dbReference type="PRINTS" id="PR00702">
    <property type="entry name" value="ACRIFLAVINRP"/>
</dbReference>
<feature type="transmembrane region" description="Helical" evidence="8">
    <location>
        <begin position="525"/>
        <end position="545"/>
    </location>
</feature>
<feature type="transmembrane region" description="Helical" evidence="8">
    <location>
        <begin position="900"/>
        <end position="925"/>
    </location>
</feature>
<dbReference type="SUPFAM" id="SSF82693">
    <property type="entry name" value="Multidrug efflux transporter AcrB pore domain, PN1, PN2, PC1 and PC2 subdomains"/>
    <property type="match status" value="3"/>
</dbReference>
<organism evidence="9 10">
    <name type="scientific">Nitrincola iocasae</name>
    <dbReference type="NCBI Taxonomy" id="2614693"/>
    <lineage>
        <taxon>Bacteria</taxon>
        <taxon>Pseudomonadati</taxon>
        <taxon>Pseudomonadota</taxon>
        <taxon>Gammaproteobacteria</taxon>
        <taxon>Oceanospirillales</taxon>
        <taxon>Oceanospirillaceae</taxon>
        <taxon>Nitrincola</taxon>
    </lineage>
</organism>
<reference evidence="9 10" key="1">
    <citation type="submission" date="2019-09" db="EMBL/GenBank/DDBJ databases">
        <title>Nitrincola iocasae sp. nov., a bacterium isolated from the sediment collected at a cold seep field in South China Sea.</title>
        <authorList>
            <person name="Zhang H."/>
            <person name="Wang H."/>
            <person name="Li C."/>
        </authorList>
    </citation>
    <scope>NUCLEOTIDE SEQUENCE [LARGE SCALE GENOMIC DNA]</scope>
    <source>
        <strain evidence="9 10">KXZD1103</strain>
    </source>
</reference>
<dbReference type="Pfam" id="PF00873">
    <property type="entry name" value="ACR_tran"/>
    <property type="match status" value="1"/>
</dbReference>
<feature type="transmembrane region" description="Helical" evidence="8">
    <location>
        <begin position="12"/>
        <end position="29"/>
    </location>
</feature>
<feature type="transmembrane region" description="Helical" evidence="8">
    <location>
        <begin position="359"/>
        <end position="379"/>
    </location>
</feature>
<sequence>MILSEISIKRPVLAIVISLLVLLVGFISYDRLTLREYPHIDVPVVTVDTSYTGASATIIESQVTKIIEDSLSGIEGIDFMSSISRSERSQITINFRIDRDPDAAANDVRDRVSRVRGQLPDDIDEPIVAKSEADAQPIIWIALSSDVHDPMEVTDFAQRRVRDPLQTVSGVASVRMGGERRYAMRLWLDPDKMAAYEVIPQDIEAALSAQNIELPAGRIESKDREFTILAQTDLNDTEEFEQIIIRQDGDYLVRVADVARVDIAPEASRNHARFNGVRAQGLGIVRQSTANPLDVSAGVREMLSTIEPTLPEGMKIQVAYDSSVFIERSIESVYETLIMAGLLVVVVIFFFLRNLRATLIPVVTIPLSLIGAFAMMYLLNFSINTLTLLALVLAIGLVVDDAIVMLENIFRHVEEGLHPIQAAFKGSKEIGFAIVATTATLVAVFVPVSFSSGQTGRLFTEFALTLAGAVVVSTFIALTLAPMLCSRLLHHEKKHSAIFNLIEGWLVGLSNGYHWLLEKTLNGRIFALALMLVSLAGAGYFYTLLPQELAPVEDRGTIMTFSVNPDGSSVEYVNRYAKQVEAIISGIPERTHHFAITGFPSETNSLTFVRLEDWENRTRSQQEVAAELTGKLYSGVPGNMSFAINLPSLGQSFISRPVEFVIKTTGDYDDLKVITDKMLAKIAENENFQQVDTDLKLNKPELRLTLNREKVAEAGLSVAEVGRSLETYMSGRTLTRFKRGGEQYDVILQIEDSFRETHDDLSKVYVRSAAGEMIQLGNLITVEETVAPRELNHFDKLKAVKIESMLAPDYSLGDALDYLEASLAEIAPDALFDYAGQSREFRESANTMQVTFILSLIFIFLVLAAQFESFKNPLIIMLAVPPALAGGLIALFYSGGSLNIYSQIGLITLVGLVTKHGILIVEFANQLQDKGMELKEAIIEAASLRLRPILMTTGATVLGTLPLALAVGAGAESRHQIGWVIVGGMMLGTVLTLFVIPTIYSIFGKRNFKVIEPDYEI</sequence>
<dbReference type="GO" id="GO:0005886">
    <property type="term" value="C:plasma membrane"/>
    <property type="evidence" value="ECO:0007669"/>
    <property type="project" value="UniProtKB-SubCell"/>
</dbReference>
<keyword evidence="3" id="KW-1003">Cell membrane</keyword>
<evidence type="ECO:0000313" key="9">
    <source>
        <dbReference type="EMBL" id="QEW06293.1"/>
    </source>
</evidence>
<comment type="subcellular location">
    <subcellularLocation>
        <location evidence="1">Cell inner membrane</location>
        <topology evidence="1">Multi-pass membrane protein</topology>
    </subcellularLocation>
</comment>
<evidence type="ECO:0000256" key="6">
    <source>
        <dbReference type="ARBA" id="ARBA00022989"/>
    </source>
</evidence>
<evidence type="ECO:0000256" key="8">
    <source>
        <dbReference type="SAM" id="Phobius"/>
    </source>
</evidence>
<evidence type="ECO:0000256" key="4">
    <source>
        <dbReference type="ARBA" id="ARBA00022519"/>
    </source>
</evidence>
<dbReference type="EMBL" id="CP044222">
    <property type="protein sequence ID" value="QEW06293.1"/>
    <property type="molecule type" value="Genomic_DNA"/>
</dbReference>
<accession>A0A5J6LCN1</accession>
<feature type="transmembrane region" description="Helical" evidence="8">
    <location>
        <begin position="848"/>
        <end position="867"/>
    </location>
</feature>
<dbReference type="KEGG" id="nik:F5I99_07145"/>
<evidence type="ECO:0000256" key="5">
    <source>
        <dbReference type="ARBA" id="ARBA00022692"/>
    </source>
</evidence>
<proteinExistence type="predicted"/>
<gene>
    <name evidence="9" type="ORF">F5I99_07145</name>
</gene>
<evidence type="ECO:0000313" key="10">
    <source>
        <dbReference type="Proteomes" id="UP000325606"/>
    </source>
</evidence>
<dbReference type="SUPFAM" id="SSF82714">
    <property type="entry name" value="Multidrug efflux transporter AcrB TolC docking domain, DN and DC subdomains"/>
    <property type="match status" value="2"/>
</dbReference>
<dbReference type="Gene3D" id="1.20.1640.10">
    <property type="entry name" value="Multidrug efflux transporter AcrB transmembrane domain"/>
    <property type="match status" value="2"/>
</dbReference>
<evidence type="ECO:0000256" key="1">
    <source>
        <dbReference type="ARBA" id="ARBA00004429"/>
    </source>
</evidence>
<dbReference type="PANTHER" id="PTHR32063">
    <property type="match status" value="1"/>
</dbReference>
<dbReference type="RefSeq" id="WP_151054493.1">
    <property type="nucleotide sequence ID" value="NZ_CP044222.1"/>
</dbReference>
<keyword evidence="2" id="KW-0813">Transport</keyword>
<dbReference type="InterPro" id="IPR027463">
    <property type="entry name" value="AcrB_DN_DC_subdom"/>
</dbReference>
<dbReference type="Proteomes" id="UP000325606">
    <property type="component" value="Chromosome"/>
</dbReference>
<dbReference type="SUPFAM" id="SSF82866">
    <property type="entry name" value="Multidrug efflux transporter AcrB transmembrane domain"/>
    <property type="match status" value="2"/>
</dbReference>
<dbReference type="InterPro" id="IPR001036">
    <property type="entry name" value="Acrflvin-R"/>
</dbReference>
<feature type="transmembrane region" description="Helical" evidence="8">
    <location>
        <begin position="462"/>
        <end position="485"/>
    </location>
</feature>
<evidence type="ECO:0000256" key="2">
    <source>
        <dbReference type="ARBA" id="ARBA00022448"/>
    </source>
</evidence>
<keyword evidence="10" id="KW-1185">Reference proteome</keyword>
<keyword evidence="7 8" id="KW-0472">Membrane</keyword>
<dbReference type="FunFam" id="1.20.1640.10:FF:000001">
    <property type="entry name" value="Efflux pump membrane transporter"/>
    <property type="match status" value="1"/>
</dbReference>
<dbReference type="PANTHER" id="PTHR32063:SF14">
    <property type="entry name" value="BLL4319 PROTEIN"/>
    <property type="match status" value="1"/>
</dbReference>
<feature type="transmembrane region" description="Helical" evidence="8">
    <location>
        <begin position="333"/>
        <end position="352"/>
    </location>
</feature>
<protein>
    <submittedName>
        <fullName evidence="9">Efflux RND transporter permease subunit</fullName>
    </submittedName>
</protein>
<feature type="transmembrane region" description="Helical" evidence="8">
    <location>
        <begin position="874"/>
        <end position="894"/>
    </location>
</feature>
<dbReference type="Gene3D" id="3.30.2090.10">
    <property type="entry name" value="Multidrug efflux transporter AcrB TolC docking domain, DN and DC subdomains"/>
    <property type="match status" value="2"/>
</dbReference>
<feature type="transmembrane region" description="Helical" evidence="8">
    <location>
        <begin position="430"/>
        <end position="450"/>
    </location>
</feature>
<dbReference type="AlphaFoldDB" id="A0A5J6LCN1"/>
<feature type="transmembrane region" description="Helical" evidence="8">
    <location>
        <begin position="977"/>
        <end position="1003"/>
    </location>
</feature>
<keyword evidence="6 8" id="KW-1133">Transmembrane helix</keyword>
<evidence type="ECO:0000256" key="3">
    <source>
        <dbReference type="ARBA" id="ARBA00022475"/>
    </source>
</evidence>
<dbReference type="GO" id="GO:0042910">
    <property type="term" value="F:xenobiotic transmembrane transporter activity"/>
    <property type="evidence" value="ECO:0007669"/>
    <property type="project" value="TreeGrafter"/>
</dbReference>
<dbReference type="Gene3D" id="3.30.70.1430">
    <property type="entry name" value="Multidrug efflux transporter AcrB pore domain"/>
    <property type="match status" value="2"/>
</dbReference>
<name>A0A5J6LCN1_9GAMM</name>
<feature type="transmembrane region" description="Helical" evidence="8">
    <location>
        <begin position="946"/>
        <end position="971"/>
    </location>
</feature>
<keyword evidence="5 8" id="KW-0812">Transmembrane</keyword>
<dbReference type="Gene3D" id="3.30.70.1440">
    <property type="entry name" value="Multidrug efflux transporter AcrB pore domain"/>
    <property type="match status" value="1"/>
</dbReference>